<proteinExistence type="predicted"/>
<keyword evidence="4" id="KW-0067">ATP-binding</keyword>
<dbReference type="EC" id="2.7.2.11" evidence="6"/>
<gene>
    <name evidence="6" type="primary">PRO1_3</name>
    <name evidence="6" type="ORF">K7432_004329</name>
</gene>
<dbReference type="SUPFAM" id="SSF88697">
    <property type="entry name" value="PUA domain-like"/>
    <property type="match status" value="1"/>
</dbReference>
<dbReference type="InterPro" id="IPR036393">
    <property type="entry name" value="AceGlu_kinase-like_sf"/>
</dbReference>
<protein>
    <submittedName>
        <fullName evidence="6">Glutamate 5-kinase</fullName>
        <ecNumber evidence="6">2.7.2.11</ecNumber>
    </submittedName>
</protein>
<dbReference type="CDD" id="cd21157">
    <property type="entry name" value="PUA_G5K"/>
    <property type="match status" value="1"/>
</dbReference>
<reference evidence="6 7" key="1">
    <citation type="submission" date="2023-04" db="EMBL/GenBank/DDBJ databases">
        <title>Genome of Basidiobolus ranarum AG-B5.</title>
        <authorList>
            <person name="Stajich J.E."/>
            <person name="Carter-House D."/>
            <person name="Gryganskyi A."/>
        </authorList>
    </citation>
    <scope>NUCLEOTIDE SEQUENCE [LARGE SCALE GENOMIC DNA]</scope>
    <source>
        <strain evidence="6 7">AG-B5</strain>
    </source>
</reference>
<dbReference type="Gene3D" id="3.40.1160.10">
    <property type="entry name" value="Acetylglutamate kinase-like"/>
    <property type="match status" value="1"/>
</dbReference>
<keyword evidence="7" id="KW-1185">Reference proteome</keyword>
<evidence type="ECO:0000313" key="6">
    <source>
        <dbReference type="EMBL" id="KAK9766537.1"/>
    </source>
</evidence>
<dbReference type="Pfam" id="PF01472">
    <property type="entry name" value="PUA"/>
    <property type="match status" value="1"/>
</dbReference>
<dbReference type="InterPro" id="IPR036974">
    <property type="entry name" value="PUA_sf"/>
</dbReference>
<dbReference type="PROSITE" id="PS50890">
    <property type="entry name" value="PUA"/>
    <property type="match status" value="1"/>
</dbReference>
<dbReference type="Proteomes" id="UP001479436">
    <property type="component" value="Unassembled WGS sequence"/>
</dbReference>
<accession>A0ABR2WYH8</accession>
<name>A0ABR2WYH8_9FUNG</name>
<evidence type="ECO:0000313" key="7">
    <source>
        <dbReference type="Proteomes" id="UP001479436"/>
    </source>
</evidence>
<evidence type="ECO:0000259" key="5">
    <source>
        <dbReference type="Pfam" id="PF01472"/>
    </source>
</evidence>
<dbReference type="PANTHER" id="PTHR43654:SF3">
    <property type="entry name" value="GLUTAMATE 5-KINASE"/>
    <property type="match status" value="1"/>
</dbReference>
<dbReference type="GO" id="GO:0004349">
    <property type="term" value="F:glutamate 5-kinase activity"/>
    <property type="evidence" value="ECO:0007669"/>
    <property type="project" value="UniProtKB-EC"/>
</dbReference>
<dbReference type="EMBL" id="JASJQH010000147">
    <property type="protein sequence ID" value="KAK9766537.1"/>
    <property type="molecule type" value="Genomic_DNA"/>
</dbReference>
<dbReference type="PANTHER" id="PTHR43654">
    <property type="entry name" value="GLUTAMATE 5-KINASE"/>
    <property type="match status" value="1"/>
</dbReference>
<feature type="domain" description="PUA" evidence="5">
    <location>
        <begin position="75"/>
        <end position="155"/>
    </location>
</feature>
<comment type="caution">
    <text evidence="6">The sequence shown here is derived from an EMBL/GenBank/DDBJ whole genome shotgun (WGS) entry which is preliminary data.</text>
</comment>
<keyword evidence="2" id="KW-0547">Nucleotide-binding</keyword>
<keyword evidence="3" id="KW-0418">Kinase</keyword>
<keyword evidence="1 6" id="KW-0808">Transferase</keyword>
<dbReference type="Gene3D" id="2.30.130.10">
    <property type="entry name" value="PUA domain"/>
    <property type="match status" value="1"/>
</dbReference>
<evidence type="ECO:0000256" key="4">
    <source>
        <dbReference type="ARBA" id="ARBA00022840"/>
    </source>
</evidence>
<dbReference type="InterPro" id="IPR002478">
    <property type="entry name" value="PUA"/>
</dbReference>
<dbReference type="InterPro" id="IPR015947">
    <property type="entry name" value="PUA-like_sf"/>
</dbReference>
<sequence length="176" mass="19267">MVTKLIAAELATAAGVHTVITRGSEPERVFDIINFYEGEEKETKSEVPLHTCFIAKPVPMVDRKWWILHGIHTAGTVVVDEESASMLAKDPNVLSSSHILRVDGQFVPNQGVCIAVEKPINKNGEMGTVTVGKGLVNYSSKELNRIKGCKEAMVSKLLGYCESPLVVEKENYVTLV</sequence>
<organism evidence="6 7">
    <name type="scientific">Basidiobolus ranarum</name>
    <dbReference type="NCBI Taxonomy" id="34480"/>
    <lineage>
        <taxon>Eukaryota</taxon>
        <taxon>Fungi</taxon>
        <taxon>Fungi incertae sedis</taxon>
        <taxon>Zoopagomycota</taxon>
        <taxon>Entomophthoromycotina</taxon>
        <taxon>Basidiobolomycetes</taxon>
        <taxon>Basidiobolales</taxon>
        <taxon>Basidiobolaceae</taxon>
        <taxon>Basidiobolus</taxon>
    </lineage>
</organism>
<evidence type="ECO:0000256" key="3">
    <source>
        <dbReference type="ARBA" id="ARBA00022777"/>
    </source>
</evidence>
<evidence type="ECO:0000256" key="2">
    <source>
        <dbReference type="ARBA" id="ARBA00022741"/>
    </source>
</evidence>
<evidence type="ECO:0000256" key="1">
    <source>
        <dbReference type="ARBA" id="ARBA00022679"/>
    </source>
</evidence>